<reference evidence="1" key="1">
    <citation type="submission" date="2021-01" db="EMBL/GenBank/DDBJ databases">
        <title>Adiantum capillus-veneris genome.</title>
        <authorList>
            <person name="Fang Y."/>
            <person name="Liao Q."/>
        </authorList>
    </citation>
    <scope>NUCLEOTIDE SEQUENCE</scope>
    <source>
        <strain evidence="1">H3</strain>
        <tissue evidence="1">Leaf</tissue>
    </source>
</reference>
<name>A0A9D4ZKL2_ADICA</name>
<keyword evidence="2" id="KW-1185">Reference proteome</keyword>
<proteinExistence type="predicted"/>
<dbReference type="Proteomes" id="UP000886520">
    <property type="component" value="Chromosome 6"/>
</dbReference>
<accession>A0A9D4ZKL2</accession>
<gene>
    <name evidence="1" type="ORF">GOP47_0006789</name>
</gene>
<organism evidence="1 2">
    <name type="scientific">Adiantum capillus-veneris</name>
    <name type="common">Maidenhair fern</name>
    <dbReference type="NCBI Taxonomy" id="13818"/>
    <lineage>
        <taxon>Eukaryota</taxon>
        <taxon>Viridiplantae</taxon>
        <taxon>Streptophyta</taxon>
        <taxon>Embryophyta</taxon>
        <taxon>Tracheophyta</taxon>
        <taxon>Polypodiopsida</taxon>
        <taxon>Polypodiidae</taxon>
        <taxon>Polypodiales</taxon>
        <taxon>Pteridineae</taxon>
        <taxon>Pteridaceae</taxon>
        <taxon>Vittarioideae</taxon>
        <taxon>Adiantum</taxon>
    </lineage>
</organism>
<dbReference type="AlphaFoldDB" id="A0A9D4ZKL2"/>
<comment type="caution">
    <text evidence="1">The sequence shown here is derived from an EMBL/GenBank/DDBJ whole genome shotgun (WGS) entry which is preliminary data.</text>
</comment>
<dbReference type="EMBL" id="JABFUD020000006">
    <property type="protein sequence ID" value="KAI5079118.1"/>
    <property type="molecule type" value="Genomic_DNA"/>
</dbReference>
<evidence type="ECO:0000313" key="1">
    <source>
        <dbReference type="EMBL" id="KAI5079118.1"/>
    </source>
</evidence>
<protein>
    <submittedName>
        <fullName evidence="1">Uncharacterized protein</fullName>
    </submittedName>
</protein>
<evidence type="ECO:0000313" key="2">
    <source>
        <dbReference type="Proteomes" id="UP000886520"/>
    </source>
</evidence>
<sequence>MPTYAGVLLPIATNATYAAAETKAESDVEVVDGVCPTAVTSQIMLVFPFWQPMLNSSSCTNLFLPPWMLQKITRLKRIKSRGWSRQCSTWSSMAPSYDRSSQ</sequence>